<sequence>MPAKRERVYAGNRRQRPASDVPQGGERQVMLGSDGNIQQPAPQHRRVEETLQQPNWTLASSIEDVLNVRVGQINMILLNDFLRQYVDPNKAVGGDQNVAMEVFVREPDRYVTEQRLLREILNSPGYQLFEDARKLTEKGVFFLNQWKEFGQKDTVPLRTKGRLDAALQQVEEAEEAEKEIQENEKPPRLPLPEGFYESVFDATWSCVLGFPEDEDEYMVVRMEVREGKRPQELWKYMRQMNASFSVSGDEQFRPPRVELMILSSEKLW</sequence>
<dbReference type="AlphaFoldDB" id="A0A422MV16"/>
<evidence type="ECO:0000256" key="1">
    <source>
        <dbReference type="SAM" id="MobiDB-lite"/>
    </source>
</evidence>
<proteinExistence type="predicted"/>
<gene>
    <name evidence="3" type="ORF">TraAM80_09641</name>
</gene>
<dbReference type="OMA" id="WEDRMEV"/>
<dbReference type="Pfam" id="PF24466">
    <property type="entry name" value="DUF7578"/>
    <property type="match status" value="1"/>
</dbReference>
<evidence type="ECO:0000313" key="4">
    <source>
        <dbReference type="Proteomes" id="UP000283634"/>
    </source>
</evidence>
<dbReference type="RefSeq" id="XP_029233935.1">
    <property type="nucleotide sequence ID" value="XM_029386311.1"/>
</dbReference>
<evidence type="ECO:0000313" key="3">
    <source>
        <dbReference type="EMBL" id="RNE97036.1"/>
    </source>
</evidence>
<comment type="caution">
    <text evidence="3">The sequence shown here is derived from an EMBL/GenBank/DDBJ whole genome shotgun (WGS) entry which is preliminary data.</text>
</comment>
<organism evidence="3 4">
    <name type="scientific">Trypanosoma rangeli</name>
    <dbReference type="NCBI Taxonomy" id="5698"/>
    <lineage>
        <taxon>Eukaryota</taxon>
        <taxon>Discoba</taxon>
        <taxon>Euglenozoa</taxon>
        <taxon>Kinetoplastea</taxon>
        <taxon>Metakinetoplastina</taxon>
        <taxon>Trypanosomatida</taxon>
        <taxon>Trypanosomatidae</taxon>
        <taxon>Trypanosoma</taxon>
        <taxon>Herpetosoma</taxon>
    </lineage>
</organism>
<protein>
    <submittedName>
        <fullName evidence="3">Retrotransposon hot spot (RHS) protein</fullName>
    </submittedName>
</protein>
<dbReference type="InterPro" id="IPR056000">
    <property type="entry name" value="DUF7578"/>
</dbReference>
<feature type="region of interest" description="Disordered" evidence="1">
    <location>
        <begin position="1"/>
        <end position="26"/>
    </location>
</feature>
<dbReference type="Proteomes" id="UP000283634">
    <property type="component" value="Unassembled WGS sequence"/>
</dbReference>
<dbReference type="NCBIfam" id="TIGR01631">
    <property type="entry name" value="Trypano_RHS"/>
    <property type="match status" value="1"/>
</dbReference>
<keyword evidence="4" id="KW-1185">Reference proteome</keyword>
<evidence type="ECO:0000259" key="2">
    <source>
        <dbReference type="Pfam" id="PF24466"/>
    </source>
</evidence>
<dbReference type="GeneID" id="40333574"/>
<name>A0A422MV16_TRYRA</name>
<feature type="domain" description="DUF7578" evidence="2">
    <location>
        <begin position="73"/>
        <end position="135"/>
    </location>
</feature>
<reference evidence="3 4" key="1">
    <citation type="journal article" date="2018" name="BMC Genomics">
        <title>Genomic comparison of Trypanosoma conorhini and Trypanosoma rangeli to Trypanosoma cruzi strains of high and low virulence.</title>
        <authorList>
            <person name="Bradwell K.R."/>
            <person name="Koparde V.N."/>
            <person name="Matveyev A.V."/>
            <person name="Serrano M.G."/>
            <person name="Alves J.M."/>
            <person name="Parikh H."/>
            <person name="Huang B."/>
            <person name="Lee V."/>
            <person name="Espinosa-Alvarez O."/>
            <person name="Ortiz P.A."/>
            <person name="Costa-Martins A.G."/>
            <person name="Teixeira M.M."/>
            <person name="Buck G.A."/>
        </authorList>
    </citation>
    <scope>NUCLEOTIDE SEQUENCE [LARGE SCALE GENOMIC DNA]</scope>
    <source>
        <strain evidence="3 4">AM80</strain>
    </source>
</reference>
<dbReference type="OrthoDB" id="251532at2759"/>
<dbReference type="InterPro" id="IPR006518">
    <property type="entry name" value="Trypano_RHS"/>
</dbReference>
<feature type="non-terminal residue" evidence="3">
    <location>
        <position position="268"/>
    </location>
</feature>
<dbReference type="EMBL" id="MKGL01000610">
    <property type="protein sequence ID" value="RNE97036.1"/>
    <property type="molecule type" value="Genomic_DNA"/>
</dbReference>
<dbReference type="VEuPathDB" id="TriTrypDB:TRSC58_01499"/>
<accession>A0A422MV16</accession>